<protein>
    <submittedName>
        <fullName evidence="1">High nitrogen upregulated cytochrome P450 monooxygenase 2</fullName>
    </submittedName>
</protein>
<sequence>MAVEYLAAFQAQCIVIGSVVSYLCFKRYEPDSPLALVILLVFVPTTLISLTHPWTCLTLRTCLAACLAHTTLVSILTVIYRISPLHPLARFPGPLPAKVSKLWMSYICAHGKQHIYYRRLHDQYGDFVRIGPNELSIRNASAISAILGHDGLPKGPWWSNRPHAPVLVGLRKHEEHSRRRKAWNRAFTTTAVKGYEEIVVKRTRQLIERLENLSLQRDSLKGKSLGAILDLGQWLSYFATDLMGDMSFGGGFELMRDGNDARGLWQMLNQGLEATASLAHAPWTFNFIRLMPSIKAVVARVQGFADRSVEARLKMGASRRDIFFYLNDEEHDADRRPSFEELSSDAMLAIIAGSDTSATVLTALFWNLVRRPAAYKALQDEIDREFPGGEEPMDAVKLSRMEWLNACINEAARLHPPVPSGSQRSVMPGMGPVAIGEHIIPEGTQVFVHTYSVHRDARSFSAPDSFLPERWISQATLAEDSQILTRFAAHNPAAFHPFSYGPANCAGKNFAMMEMRTAVCWLVQRLEFQPPDAGKLGPGVNDWEDSLRDFYVMRKAPLWMRITRRHTGGVSENHT</sequence>
<proteinExistence type="predicted"/>
<gene>
    <name evidence="1" type="ORF">FA95DRAFT_549170</name>
</gene>
<organism evidence="1 2">
    <name type="scientific">Auriscalpium vulgare</name>
    <dbReference type="NCBI Taxonomy" id="40419"/>
    <lineage>
        <taxon>Eukaryota</taxon>
        <taxon>Fungi</taxon>
        <taxon>Dikarya</taxon>
        <taxon>Basidiomycota</taxon>
        <taxon>Agaricomycotina</taxon>
        <taxon>Agaricomycetes</taxon>
        <taxon>Russulales</taxon>
        <taxon>Auriscalpiaceae</taxon>
        <taxon>Auriscalpium</taxon>
    </lineage>
</organism>
<comment type="caution">
    <text evidence="1">The sequence shown here is derived from an EMBL/GenBank/DDBJ whole genome shotgun (WGS) entry which is preliminary data.</text>
</comment>
<dbReference type="Proteomes" id="UP000814033">
    <property type="component" value="Unassembled WGS sequence"/>
</dbReference>
<reference evidence="1" key="2">
    <citation type="journal article" date="2022" name="New Phytol.">
        <title>Evolutionary transition to the ectomycorrhizal habit in the genomes of a hyperdiverse lineage of mushroom-forming fungi.</title>
        <authorList>
            <person name="Looney B."/>
            <person name="Miyauchi S."/>
            <person name="Morin E."/>
            <person name="Drula E."/>
            <person name="Courty P.E."/>
            <person name="Kohler A."/>
            <person name="Kuo A."/>
            <person name="LaButti K."/>
            <person name="Pangilinan J."/>
            <person name="Lipzen A."/>
            <person name="Riley R."/>
            <person name="Andreopoulos W."/>
            <person name="He G."/>
            <person name="Johnson J."/>
            <person name="Nolan M."/>
            <person name="Tritt A."/>
            <person name="Barry K.W."/>
            <person name="Grigoriev I.V."/>
            <person name="Nagy L.G."/>
            <person name="Hibbett D."/>
            <person name="Henrissat B."/>
            <person name="Matheny P.B."/>
            <person name="Labbe J."/>
            <person name="Martin F.M."/>
        </authorList>
    </citation>
    <scope>NUCLEOTIDE SEQUENCE</scope>
    <source>
        <strain evidence="1">FP105234-sp</strain>
    </source>
</reference>
<evidence type="ECO:0000313" key="1">
    <source>
        <dbReference type="EMBL" id="KAI0050676.1"/>
    </source>
</evidence>
<keyword evidence="1" id="KW-0503">Monooxygenase</keyword>
<keyword evidence="1" id="KW-0560">Oxidoreductase</keyword>
<keyword evidence="2" id="KW-1185">Reference proteome</keyword>
<evidence type="ECO:0000313" key="2">
    <source>
        <dbReference type="Proteomes" id="UP000814033"/>
    </source>
</evidence>
<name>A0ACB8S3M9_9AGAM</name>
<accession>A0ACB8S3M9</accession>
<dbReference type="EMBL" id="MU275859">
    <property type="protein sequence ID" value="KAI0050676.1"/>
    <property type="molecule type" value="Genomic_DNA"/>
</dbReference>
<reference evidence="1" key="1">
    <citation type="submission" date="2021-02" db="EMBL/GenBank/DDBJ databases">
        <authorList>
            <consortium name="DOE Joint Genome Institute"/>
            <person name="Ahrendt S."/>
            <person name="Looney B.P."/>
            <person name="Miyauchi S."/>
            <person name="Morin E."/>
            <person name="Drula E."/>
            <person name="Courty P.E."/>
            <person name="Chicoki N."/>
            <person name="Fauchery L."/>
            <person name="Kohler A."/>
            <person name="Kuo A."/>
            <person name="Labutti K."/>
            <person name="Pangilinan J."/>
            <person name="Lipzen A."/>
            <person name="Riley R."/>
            <person name="Andreopoulos W."/>
            <person name="He G."/>
            <person name="Johnson J."/>
            <person name="Barry K.W."/>
            <person name="Grigoriev I.V."/>
            <person name="Nagy L."/>
            <person name="Hibbett D."/>
            <person name="Henrissat B."/>
            <person name="Matheny P.B."/>
            <person name="Labbe J."/>
            <person name="Martin F."/>
        </authorList>
    </citation>
    <scope>NUCLEOTIDE SEQUENCE</scope>
    <source>
        <strain evidence="1">FP105234-sp</strain>
    </source>
</reference>